<evidence type="ECO:0000256" key="7">
    <source>
        <dbReference type="RuleBase" id="RU364079"/>
    </source>
</evidence>
<feature type="transmembrane region" description="Helical" evidence="7">
    <location>
        <begin position="57"/>
        <end position="76"/>
    </location>
</feature>
<comment type="function">
    <text evidence="7">Hydrolyzes the sphingolipid ceramide into sphingosine and free fatty acid.</text>
</comment>
<dbReference type="EC" id="3.5.1.-" evidence="7"/>
<feature type="transmembrane region" description="Helical" evidence="7">
    <location>
        <begin position="143"/>
        <end position="163"/>
    </location>
</feature>
<feature type="transmembrane region" description="Helical" evidence="7">
    <location>
        <begin position="172"/>
        <end position="188"/>
    </location>
</feature>
<evidence type="ECO:0000313" key="8">
    <source>
        <dbReference type="Proteomes" id="UP000695000"/>
    </source>
</evidence>
<dbReference type="Pfam" id="PF05875">
    <property type="entry name" value="Ceramidase"/>
    <property type="match status" value="1"/>
</dbReference>
<dbReference type="PANTHER" id="PTHR46139">
    <property type="entry name" value="ALKALINE CERAMIDASE"/>
    <property type="match status" value="1"/>
</dbReference>
<dbReference type="PANTHER" id="PTHR46139:SF3">
    <property type="entry name" value="ALKALINE CERAMIDASE"/>
    <property type="match status" value="1"/>
</dbReference>
<sequence>MWKLLERGSSPVDWCEENYNVSSMIAEFVNTFSNILFVAIPATEMRLLRSCGNKQKLGFFGIWISIMFIGLSSAYFHATLSLLGQFLDELGILWLYCAAFWIFYPKKMFPKILVGNRKRLGLFCLAVAVFGTGLSIVNPIWNAFALMSLCIPSVIVLALKIAASGNPRVKRLGLVVWVVWSLALICWINDKVFCDVWRRIGFPYLHALWHAFMAVTCCFGCVLFSYFRMKEDFPDGKTVLMFWPNDEWVFGLPYAVLKEKDEE</sequence>
<keyword evidence="4 7" id="KW-0378">Hydrolase</keyword>
<reference evidence="9" key="1">
    <citation type="submission" date="2025-08" db="UniProtKB">
        <authorList>
            <consortium name="RefSeq"/>
        </authorList>
    </citation>
    <scope>IDENTIFICATION</scope>
    <source>
        <tissue evidence="9">Whole Larva</tissue>
    </source>
</reference>
<comment type="caution">
    <text evidence="7">Lacks conserved residue(s) required for the propagation of feature annotation.</text>
</comment>
<feature type="transmembrane region" description="Helical" evidence="7">
    <location>
        <begin position="120"/>
        <end position="137"/>
    </location>
</feature>
<dbReference type="Proteomes" id="UP000695000">
    <property type="component" value="Unplaced"/>
</dbReference>
<keyword evidence="7" id="KW-0443">Lipid metabolism</keyword>
<gene>
    <name evidence="9" type="primary">LOC108560023</name>
</gene>
<dbReference type="InterPro" id="IPR008901">
    <property type="entry name" value="ACER"/>
</dbReference>
<dbReference type="RefSeq" id="XP_017772931.1">
    <property type="nucleotide sequence ID" value="XM_017917442.1"/>
</dbReference>
<keyword evidence="6 7" id="KW-0472">Membrane</keyword>
<comment type="subcellular location">
    <subcellularLocation>
        <location evidence="1">Membrane</location>
        <topology evidence="1">Multi-pass membrane protein</topology>
    </subcellularLocation>
</comment>
<comment type="similarity">
    <text evidence="2 7">Belongs to the alkaline ceramidase family.</text>
</comment>
<dbReference type="GeneID" id="108560023"/>
<evidence type="ECO:0000256" key="1">
    <source>
        <dbReference type="ARBA" id="ARBA00004141"/>
    </source>
</evidence>
<name>A0ABM1MED1_NICVS</name>
<keyword evidence="3 7" id="KW-0812">Transmembrane</keyword>
<keyword evidence="8" id="KW-1185">Reference proteome</keyword>
<proteinExistence type="inferred from homology"/>
<evidence type="ECO:0000256" key="5">
    <source>
        <dbReference type="ARBA" id="ARBA00022989"/>
    </source>
</evidence>
<feature type="transmembrane region" description="Helical" evidence="7">
    <location>
        <begin position="82"/>
        <end position="104"/>
    </location>
</feature>
<evidence type="ECO:0000313" key="9">
    <source>
        <dbReference type="RefSeq" id="XP_017772931.1"/>
    </source>
</evidence>
<protein>
    <recommendedName>
        <fullName evidence="7">Alkaline ceramidase</fullName>
        <ecNumber evidence="7">3.5.1.-</ecNumber>
    </recommendedName>
</protein>
<organism evidence="8 9">
    <name type="scientific">Nicrophorus vespilloides</name>
    <name type="common">Boreal carrion beetle</name>
    <dbReference type="NCBI Taxonomy" id="110193"/>
    <lineage>
        <taxon>Eukaryota</taxon>
        <taxon>Metazoa</taxon>
        <taxon>Ecdysozoa</taxon>
        <taxon>Arthropoda</taxon>
        <taxon>Hexapoda</taxon>
        <taxon>Insecta</taxon>
        <taxon>Pterygota</taxon>
        <taxon>Neoptera</taxon>
        <taxon>Endopterygota</taxon>
        <taxon>Coleoptera</taxon>
        <taxon>Polyphaga</taxon>
        <taxon>Staphyliniformia</taxon>
        <taxon>Silphidae</taxon>
        <taxon>Nicrophorinae</taxon>
        <taxon>Nicrophorus</taxon>
    </lineage>
</organism>
<keyword evidence="5 7" id="KW-1133">Transmembrane helix</keyword>
<evidence type="ECO:0000256" key="3">
    <source>
        <dbReference type="ARBA" id="ARBA00022692"/>
    </source>
</evidence>
<evidence type="ECO:0000256" key="6">
    <source>
        <dbReference type="ARBA" id="ARBA00023136"/>
    </source>
</evidence>
<evidence type="ECO:0000256" key="4">
    <source>
        <dbReference type="ARBA" id="ARBA00022801"/>
    </source>
</evidence>
<evidence type="ECO:0000256" key="2">
    <source>
        <dbReference type="ARBA" id="ARBA00009780"/>
    </source>
</evidence>
<accession>A0ABM1MED1</accession>
<feature type="transmembrane region" description="Helical" evidence="7">
    <location>
        <begin position="208"/>
        <end position="227"/>
    </location>
</feature>